<gene>
    <name evidence="2" type="ORF">AVDCRST_MAG54-4444</name>
</gene>
<evidence type="ECO:0000313" key="2">
    <source>
        <dbReference type="EMBL" id="CAA9291044.1"/>
    </source>
</evidence>
<keyword evidence="1" id="KW-0812">Transmembrane</keyword>
<organism evidence="2">
    <name type="scientific">uncultured Actinomycetospora sp</name>
    <dbReference type="NCBI Taxonomy" id="1135996"/>
    <lineage>
        <taxon>Bacteria</taxon>
        <taxon>Bacillati</taxon>
        <taxon>Actinomycetota</taxon>
        <taxon>Actinomycetes</taxon>
        <taxon>Pseudonocardiales</taxon>
        <taxon>Pseudonocardiaceae</taxon>
        <taxon>Actinomycetospora</taxon>
        <taxon>environmental samples</taxon>
    </lineage>
</organism>
<dbReference type="AlphaFoldDB" id="A0A6J4JYJ5"/>
<feature type="transmembrane region" description="Helical" evidence="1">
    <location>
        <begin position="31"/>
        <end position="51"/>
    </location>
</feature>
<keyword evidence="1" id="KW-1133">Transmembrane helix</keyword>
<reference evidence="2" key="1">
    <citation type="submission" date="2020-02" db="EMBL/GenBank/DDBJ databases">
        <authorList>
            <person name="Meier V. D."/>
        </authorList>
    </citation>
    <scope>NUCLEOTIDE SEQUENCE</scope>
    <source>
        <strain evidence="2">AVDCRST_MAG54</strain>
    </source>
</reference>
<evidence type="ECO:0000256" key="1">
    <source>
        <dbReference type="SAM" id="Phobius"/>
    </source>
</evidence>
<sequence length="52" mass="5395">MNAKKLGIIAGVAFALFFVISNPQGSADLVLSILTILADAASSVVQFIQALF</sequence>
<accession>A0A6J4JYJ5</accession>
<proteinExistence type="predicted"/>
<keyword evidence="1" id="KW-0472">Membrane</keyword>
<dbReference type="EMBL" id="CADCTH010000558">
    <property type="protein sequence ID" value="CAA9291044.1"/>
    <property type="molecule type" value="Genomic_DNA"/>
</dbReference>
<name>A0A6J4JYJ5_9PSEU</name>
<protein>
    <submittedName>
        <fullName evidence="2">Uncharacterized protein</fullName>
    </submittedName>
</protein>